<evidence type="ECO:0000313" key="5">
    <source>
        <dbReference type="EMBL" id="MSU01762.1"/>
    </source>
</evidence>
<dbReference type="SUPFAM" id="SSF53850">
    <property type="entry name" value="Periplasmic binding protein-like II"/>
    <property type="match status" value="1"/>
</dbReference>
<feature type="chain" id="PRO_5039145505" evidence="4">
    <location>
        <begin position="20"/>
        <end position="420"/>
    </location>
</feature>
<accession>A0A6N7XLX3</accession>
<evidence type="ECO:0000256" key="3">
    <source>
        <dbReference type="ARBA" id="ARBA00022729"/>
    </source>
</evidence>
<dbReference type="Proteomes" id="UP000469523">
    <property type="component" value="Unassembled WGS sequence"/>
</dbReference>
<evidence type="ECO:0000256" key="1">
    <source>
        <dbReference type="ARBA" id="ARBA00008520"/>
    </source>
</evidence>
<protein>
    <submittedName>
        <fullName evidence="5">Sugar ABC transporter substrate-binding protein</fullName>
    </submittedName>
</protein>
<dbReference type="Gene3D" id="3.40.190.10">
    <property type="entry name" value="Periplasmic binding protein-like II"/>
    <property type="match status" value="1"/>
</dbReference>
<dbReference type="PANTHER" id="PTHR30061">
    <property type="entry name" value="MALTOSE-BINDING PERIPLASMIC PROTEIN"/>
    <property type="match status" value="1"/>
</dbReference>
<dbReference type="CDD" id="cd13585">
    <property type="entry name" value="PBP2_TMBP_like"/>
    <property type="match status" value="1"/>
</dbReference>
<keyword evidence="3 4" id="KW-0732">Signal</keyword>
<keyword evidence="6" id="KW-1185">Reference proteome</keyword>
<dbReference type="GO" id="GO:0042956">
    <property type="term" value="P:maltodextrin transmembrane transport"/>
    <property type="evidence" value="ECO:0007669"/>
    <property type="project" value="TreeGrafter"/>
</dbReference>
<dbReference type="AlphaFoldDB" id="A0A6N7XLX3"/>
<evidence type="ECO:0000256" key="2">
    <source>
        <dbReference type="ARBA" id="ARBA00022448"/>
    </source>
</evidence>
<keyword evidence="2" id="KW-0813">Transport</keyword>
<dbReference type="GO" id="GO:0015768">
    <property type="term" value="P:maltose transport"/>
    <property type="evidence" value="ECO:0007669"/>
    <property type="project" value="TreeGrafter"/>
</dbReference>
<sequence>MKRSLSILLVVMMLITVVAGCSKNDAGNSTDGKVTLTFGLWDKYQEPIMRELADMYEAKNENIKIDIQLTPYGQYWTKLETAATGEVLPDIFWINGPNIVKYAANDMLVPLDELVESNNIDLSVYPEGLIDLYTVEGKLYGIPKDWDLTALWYNKKLFDEKGVEYPNENWTWDDMVEAARKLTDKEKGIYGIASRPDTQEGIYDTIPQAGGYIISEDRKTSGYDTKEALEGTKIWIDLLEEGLSPTLEEQADTNAIELFKGEKVAMVYAASWNVPVFMENEIIKDHIDLTVMPLIKERAATIHGLSNAIAANSKHKDEAWDFVKFLGSKEANEVWAKSGAVIPAHKEVLDIWESSYPDINLKAFVDELDYAVMYPVSMNTSKWNDVETEYIKQMWNRGITVEEGLKKIAELMNEALTKEQ</sequence>
<dbReference type="Pfam" id="PF01547">
    <property type="entry name" value="SBP_bac_1"/>
    <property type="match status" value="1"/>
</dbReference>
<gene>
    <name evidence="5" type="ORF">FYJ83_09820</name>
</gene>
<comment type="caution">
    <text evidence="5">The sequence shown here is derived from an EMBL/GenBank/DDBJ whole genome shotgun (WGS) entry which is preliminary data.</text>
</comment>
<dbReference type="InterPro" id="IPR006059">
    <property type="entry name" value="SBP"/>
</dbReference>
<organism evidence="5 6">
    <name type="scientific">Tissierella pigra</name>
    <dbReference type="NCBI Taxonomy" id="2607614"/>
    <lineage>
        <taxon>Bacteria</taxon>
        <taxon>Bacillati</taxon>
        <taxon>Bacillota</taxon>
        <taxon>Tissierellia</taxon>
        <taxon>Tissierellales</taxon>
        <taxon>Tissierellaceae</taxon>
        <taxon>Tissierella</taxon>
    </lineage>
</organism>
<dbReference type="GO" id="GO:0055052">
    <property type="term" value="C:ATP-binding cassette (ABC) transporter complex, substrate-binding subunit-containing"/>
    <property type="evidence" value="ECO:0007669"/>
    <property type="project" value="TreeGrafter"/>
</dbReference>
<comment type="similarity">
    <text evidence="1">Belongs to the bacterial solute-binding protein 1 family.</text>
</comment>
<reference evidence="5 6" key="1">
    <citation type="submission" date="2019-09" db="EMBL/GenBank/DDBJ databases">
        <title>In-depth cultivation of the pig gut microbiome towards novel bacterial diversity and tailored functional studies.</title>
        <authorList>
            <person name="Wylensek D."/>
            <person name="Hitch T.C.A."/>
            <person name="Clavel T."/>
        </authorList>
    </citation>
    <scope>NUCLEOTIDE SEQUENCE [LARGE SCALE GENOMIC DNA]</scope>
    <source>
        <strain evidence="5 6">WCA3-693-APC-4?</strain>
    </source>
</reference>
<evidence type="ECO:0000313" key="6">
    <source>
        <dbReference type="Proteomes" id="UP000469523"/>
    </source>
</evidence>
<proteinExistence type="inferred from homology"/>
<evidence type="ECO:0000256" key="4">
    <source>
        <dbReference type="SAM" id="SignalP"/>
    </source>
</evidence>
<name>A0A6N7XLX3_9FIRM</name>
<dbReference type="PANTHER" id="PTHR30061:SF50">
    <property type="entry name" value="MALTOSE_MALTODEXTRIN-BINDING PERIPLASMIC PROTEIN"/>
    <property type="match status" value="1"/>
</dbReference>
<feature type="signal peptide" evidence="4">
    <location>
        <begin position="1"/>
        <end position="19"/>
    </location>
</feature>
<dbReference type="EMBL" id="VUNQ01000019">
    <property type="protein sequence ID" value="MSU01762.1"/>
    <property type="molecule type" value="Genomic_DNA"/>
</dbReference>
<dbReference type="GO" id="GO:1901982">
    <property type="term" value="F:maltose binding"/>
    <property type="evidence" value="ECO:0007669"/>
    <property type="project" value="TreeGrafter"/>
</dbReference>
<dbReference type="PROSITE" id="PS51257">
    <property type="entry name" value="PROKAR_LIPOPROTEIN"/>
    <property type="match status" value="1"/>
</dbReference>